<protein>
    <submittedName>
        <fullName evidence="2">Uncharacterized protein</fullName>
    </submittedName>
</protein>
<dbReference type="EMBL" id="DTCM01000076">
    <property type="protein sequence ID" value="HGL41207.1"/>
    <property type="molecule type" value="Genomic_DNA"/>
</dbReference>
<evidence type="ECO:0000313" key="1">
    <source>
        <dbReference type="EMBL" id="HGL41207.1"/>
    </source>
</evidence>
<evidence type="ECO:0000313" key="2">
    <source>
        <dbReference type="EMBL" id="HGN89863.1"/>
    </source>
</evidence>
<dbReference type="EMBL" id="DTAD01000021">
    <property type="protein sequence ID" value="HGN89863.1"/>
    <property type="molecule type" value="Genomic_DNA"/>
</dbReference>
<dbReference type="AlphaFoldDB" id="A0A7C4HXN9"/>
<sequence>MVEIVHQPVKELVIMEYIRFPSAEELVRNMMLPPGQPAVLYWAEGVVFLPIPVPTNNAKVVEELLNGRVFWMSVSFAPMANYSPMLSVEKGPEAMVINVSRSSLLTQVARWLKSKLSASE</sequence>
<proteinExistence type="predicted"/>
<gene>
    <name evidence="2" type="ORF">ENT82_01880</name>
    <name evidence="1" type="ORF">ENU43_06045</name>
</gene>
<reference evidence="2" key="1">
    <citation type="journal article" date="2020" name="mSystems">
        <title>Genome- and Community-Level Interaction Insights into Carbon Utilization and Element Cycling Functions of Hydrothermarchaeota in Hydrothermal Sediment.</title>
        <authorList>
            <person name="Zhou Z."/>
            <person name="Liu Y."/>
            <person name="Xu W."/>
            <person name="Pan J."/>
            <person name="Luo Z.H."/>
            <person name="Li M."/>
        </authorList>
    </citation>
    <scope>NUCLEOTIDE SEQUENCE [LARGE SCALE GENOMIC DNA]</scope>
    <source>
        <strain evidence="2">SpSt-613</strain>
        <strain evidence="1">SpSt-669</strain>
    </source>
</reference>
<name>A0A7C4HXN9_CALS0</name>
<accession>A0A7C4HXN9</accession>
<comment type="caution">
    <text evidence="2">The sequence shown here is derived from an EMBL/GenBank/DDBJ whole genome shotgun (WGS) entry which is preliminary data.</text>
</comment>
<organism evidence="2">
    <name type="scientific">Caldiarchaeum subterraneum</name>
    <dbReference type="NCBI Taxonomy" id="311458"/>
    <lineage>
        <taxon>Archaea</taxon>
        <taxon>Nitrososphaerota</taxon>
        <taxon>Candidatus Caldarchaeales</taxon>
        <taxon>Candidatus Caldarchaeaceae</taxon>
        <taxon>Candidatus Caldarchaeum</taxon>
    </lineage>
</organism>